<keyword evidence="12" id="KW-0902">Two-component regulatory system</keyword>
<feature type="transmembrane region" description="Helical" evidence="14">
    <location>
        <begin position="133"/>
        <end position="152"/>
    </location>
</feature>
<sequence length="440" mass="49716">MDLLKDIILQLSFIIFPIMSYHVFWLSNDHSHVLRPNKGIITISASISSLLCICFPIEMVDSVFFNLQAIPLFISFTYAGYISGLITLSTSILYLIHPLELHWLYYFLYLLCCSLLSCAFTKKWHRKNKKGKLLASSLYGVSLLLLTYFGYMMVDLLKLLPVTLLDYAILGISVGILMLTLYIAIYLIEYMKENSMFRKEILKTEKLKIVSELAASVAHEVRNPLTVVRGFIQLMGVSKELPPDKKKEYADLIMTELDRAQSIITDYLSLAGQQYLTKERIPLSLLLNDLSTLMSSYANLKSVQFVCHTDDHLFVLGDKTKLKQVFINVIKNSIEAVPDLGGVVTIDAEAIDETIQIRISDNGQGMSHEQLARLGEPYYTLKERGTGLGLTVTYSILKNHNGHIHYKSELHKGTVATITLPYFIGDEPINGKDLEHNKTG</sequence>
<keyword evidence="6" id="KW-0808">Transferase</keyword>
<keyword evidence="13 14" id="KW-0472">Membrane</keyword>
<gene>
    <name evidence="16" type="ORF">A9C19_03370</name>
</gene>
<dbReference type="Proteomes" id="UP000181936">
    <property type="component" value="Chromosome"/>
</dbReference>
<dbReference type="SUPFAM" id="SSF47384">
    <property type="entry name" value="Homodimeric domain of signal transducing histidine kinase"/>
    <property type="match status" value="1"/>
</dbReference>
<feature type="transmembrane region" description="Helical" evidence="14">
    <location>
        <begin position="164"/>
        <end position="188"/>
    </location>
</feature>
<feature type="transmembrane region" description="Helical" evidence="14">
    <location>
        <begin position="103"/>
        <end position="121"/>
    </location>
</feature>
<keyword evidence="7 14" id="KW-0812">Transmembrane</keyword>
<evidence type="ECO:0000256" key="6">
    <source>
        <dbReference type="ARBA" id="ARBA00022679"/>
    </source>
</evidence>
<evidence type="ECO:0000256" key="7">
    <source>
        <dbReference type="ARBA" id="ARBA00022692"/>
    </source>
</evidence>
<keyword evidence="10" id="KW-0067">ATP-binding</keyword>
<dbReference type="InterPro" id="IPR003661">
    <property type="entry name" value="HisK_dim/P_dom"/>
</dbReference>
<evidence type="ECO:0000256" key="1">
    <source>
        <dbReference type="ARBA" id="ARBA00000085"/>
    </source>
</evidence>
<evidence type="ECO:0000256" key="4">
    <source>
        <dbReference type="ARBA" id="ARBA00022475"/>
    </source>
</evidence>
<dbReference type="AlphaFoldDB" id="A0A1L3MNH5"/>
<keyword evidence="9" id="KW-0418">Kinase</keyword>
<name>A0A1L3MNH5_9BACI</name>
<evidence type="ECO:0000256" key="3">
    <source>
        <dbReference type="ARBA" id="ARBA00012438"/>
    </source>
</evidence>
<evidence type="ECO:0000259" key="15">
    <source>
        <dbReference type="PROSITE" id="PS50109"/>
    </source>
</evidence>
<keyword evidence="5" id="KW-0597">Phosphoprotein</keyword>
<evidence type="ECO:0000256" key="8">
    <source>
        <dbReference type="ARBA" id="ARBA00022741"/>
    </source>
</evidence>
<evidence type="ECO:0000256" key="13">
    <source>
        <dbReference type="ARBA" id="ARBA00023136"/>
    </source>
</evidence>
<feature type="transmembrane region" description="Helical" evidence="14">
    <location>
        <begin position="7"/>
        <end position="27"/>
    </location>
</feature>
<comment type="subcellular location">
    <subcellularLocation>
        <location evidence="2">Cell membrane</location>
        <topology evidence="2">Multi-pass membrane protein</topology>
    </subcellularLocation>
</comment>
<dbReference type="SMART" id="SM00388">
    <property type="entry name" value="HisKA"/>
    <property type="match status" value="1"/>
</dbReference>
<organism evidence="16 17">
    <name type="scientific">Bacillus weihaiensis</name>
    <dbReference type="NCBI Taxonomy" id="1547283"/>
    <lineage>
        <taxon>Bacteria</taxon>
        <taxon>Bacillati</taxon>
        <taxon>Bacillota</taxon>
        <taxon>Bacilli</taxon>
        <taxon>Bacillales</taxon>
        <taxon>Bacillaceae</taxon>
        <taxon>Bacillus</taxon>
    </lineage>
</organism>
<keyword evidence="17" id="KW-1185">Reference proteome</keyword>
<dbReference type="GO" id="GO:0005524">
    <property type="term" value="F:ATP binding"/>
    <property type="evidence" value="ECO:0007669"/>
    <property type="project" value="UniProtKB-KW"/>
</dbReference>
<evidence type="ECO:0000256" key="10">
    <source>
        <dbReference type="ARBA" id="ARBA00022840"/>
    </source>
</evidence>
<keyword evidence="8" id="KW-0547">Nucleotide-binding</keyword>
<dbReference type="Gene3D" id="3.30.565.10">
    <property type="entry name" value="Histidine kinase-like ATPase, C-terminal domain"/>
    <property type="match status" value="1"/>
</dbReference>
<comment type="catalytic activity">
    <reaction evidence="1">
        <text>ATP + protein L-histidine = ADP + protein N-phospho-L-histidine.</text>
        <dbReference type="EC" id="2.7.13.3"/>
    </reaction>
</comment>
<dbReference type="GO" id="GO:0000155">
    <property type="term" value="F:phosphorelay sensor kinase activity"/>
    <property type="evidence" value="ECO:0007669"/>
    <property type="project" value="InterPro"/>
</dbReference>
<keyword evidence="11 14" id="KW-1133">Transmembrane helix</keyword>
<evidence type="ECO:0000256" key="2">
    <source>
        <dbReference type="ARBA" id="ARBA00004651"/>
    </source>
</evidence>
<dbReference type="PANTHER" id="PTHR43065:SF53">
    <property type="entry name" value="SPORULATION KINASE B"/>
    <property type="match status" value="1"/>
</dbReference>
<dbReference type="SUPFAM" id="SSF55874">
    <property type="entry name" value="ATPase domain of HSP90 chaperone/DNA topoisomerase II/histidine kinase"/>
    <property type="match status" value="1"/>
</dbReference>
<dbReference type="PANTHER" id="PTHR43065">
    <property type="entry name" value="SENSOR HISTIDINE KINASE"/>
    <property type="match status" value="1"/>
</dbReference>
<evidence type="ECO:0000256" key="5">
    <source>
        <dbReference type="ARBA" id="ARBA00022553"/>
    </source>
</evidence>
<reference evidence="16 17" key="1">
    <citation type="journal article" date="2016" name="Sci. Rep.">
        <title>Complete genome sequence and transcriptomic analysis of a novel marine strain Bacillus weihaiensis reveals the mechanism of brown algae degradation.</title>
        <authorList>
            <person name="Zhu Y."/>
            <person name="Chen P."/>
            <person name="Bao Y."/>
            <person name="Men Y."/>
            <person name="Zeng Y."/>
            <person name="Yang J."/>
            <person name="Sun J."/>
            <person name="Sun Y."/>
        </authorList>
    </citation>
    <scope>NUCLEOTIDE SEQUENCE [LARGE SCALE GENOMIC DNA]</scope>
    <source>
        <strain evidence="16 17">Alg07</strain>
    </source>
</reference>
<dbReference type="Pfam" id="PF00512">
    <property type="entry name" value="HisKA"/>
    <property type="match status" value="1"/>
</dbReference>
<evidence type="ECO:0000313" key="16">
    <source>
        <dbReference type="EMBL" id="APH03877.1"/>
    </source>
</evidence>
<dbReference type="InterPro" id="IPR011620">
    <property type="entry name" value="Sig_transdc_His_kinase_LytS_TM"/>
</dbReference>
<dbReference type="InterPro" id="IPR036097">
    <property type="entry name" value="HisK_dim/P_sf"/>
</dbReference>
<dbReference type="PROSITE" id="PS50109">
    <property type="entry name" value="HIS_KIN"/>
    <property type="match status" value="1"/>
</dbReference>
<dbReference type="EC" id="2.7.13.3" evidence="3"/>
<evidence type="ECO:0000256" key="12">
    <source>
        <dbReference type="ARBA" id="ARBA00023012"/>
    </source>
</evidence>
<dbReference type="InterPro" id="IPR003594">
    <property type="entry name" value="HATPase_dom"/>
</dbReference>
<dbReference type="KEGG" id="bwh:A9C19_03370"/>
<feature type="transmembrane region" description="Helical" evidence="14">
    <location>
        <begin position="39"/>
        <end position="60"/>
    </location>
</feature>
<dbReference type="GO" id="GO:0071555">
    <property type="term" value="P:cell wall organization"/>
    <property type="evidence" value="ECO:0007669"/>
    <property type="project" value="InterPro"/>
</dbReference>
<evidence type="ECO:0000313" key="17">
    <source>
        <dbReference type="Proteomes" id="UP000181936"/>
    </source>
</evidence>
<dbReference type="InterPro" id="IPR004358">
    <property type="entry name" value="Sig_transdc_His_kin-like_C"/>
</dbReference>
<dbReference type="InterPro" id="IPR036890">
    <property type="entry name" value="HATPase_C_sf"/>
</dbReference>
<feature type="domain" description="Histidine kinase" evidence="15">
    <location>
        <begin position="216"/>
        <end position="424"/>
    </location>
</feature>
<evidence type="ECO:0000256" key="14">
    <source>
        <dbReference type="SAM" id="Phobius"/>
    </source>
</evidence>
<dbReference type="RefSeq" id="WP_072578671.1">
    <property type="nucleotide sequence ID" value="NZ_CP016020.1"/>
</dbReference>
<evidence type="ECO:0000256" key="11">
    <source>
        <dbReference type="ARBA" id="ARBA00022989"/>
    </source>
</evidence>
<dbReference type="Pfam" id="PF07694">
    <property type="entry name" value="5TM-5TMR_LYT"/>
    <property type="match status" value="1"/>
</dbReference>
<dbReference type="EMBL" id="CP016020">
    <property type="protein sequence ID" value="APH03877.1"/>
    <property type="molecule type" value="Genomic_DNA"/>
</dbReference>
<dbReference type="Gene3D" id="1.10.287.130">
    <property type="match status" value="1"/>
</dbReference>
<dbReference type="STRING" id="1547283.A9C19_03370"/>
<accession>A0A1L3MNH5</accession>
<feature type="transmembrane region" description="Helical" evidence="14">
    <location>
        <begin position="72"/>
        <end position="97"/>
    </location>
</feature>
<proteinExistence type="predicted"/>
<dbReference type="OrthoDB" id="9815750at2"/>
<dbReference type="PRINTS" id="PR00344">
    <property type="entry name" value="BCTRLSENSOR"/>
</dbReference>
<protein>
    <recommendedName>
        <fullName evidence="3">histidine kinase</fullName>
        <ecNumber evidence="3">2.7.13.3</ecNumber>
    </recommendedName>
</protein>
<dbReference type="SMART" id="SM00387">
    <property type="entry name" value="HATPase_c"/>
    <property type="match status" value="1"/>
</dbReference>
<keyword evidence="4" id="KW-1003">Cell membrane</keyword>
<dbReference type="CDD" id="cd00082">
    <property type="entry name" value="HisKA"/>
    <property type="match status" value="1"/>
</dbReference>
<dbReference type="GO" id="GO:0005886">
    <property type="term" value="C:plasma membrane"/>
    <property type="evidence" value="ECO:0007669"/>
    <property type="project" value="UniProtKB-SubCell"/>
</dbReference>
<evidence type="ECO:0000256" key="9">
    <source>
        <dbReference type="ARBA" id="ARBA00022777"/>
    </source>
</evidence>
<dbReference type="InterPro" id="IPR005467">
    <property type="entry name" value="His_kinase_dom"/>
</dbReference>
<dbReference type="Pfam" id="PF02518">
    <property type="entry name" value="HATPase_c"/>
    <property type="match status" value="1"/>
</dbReference>